<dbReference type="RefSeq" id="WP_080807598.1">
    <property type="nucleotide sequence ID" value="NZ_LT828558.1"/>
</dbReference>
<dbReference type="Gene3D" id="3.40.50.720">
    <property type="entry name" value="NAD(P)-binding Rossmann-like Domain"/>
    <property type="match status" value="1"/>
</dbReference>
<dbReference type="EMBL" id="FWEV01000128">
    <property type="protein sequence ID" value="SLM30111.1"/>
    <property type="molecule type" value="Genomic_DNA"/>
</dbReference>
<dbReference type="InterPro" id="IPR036388">
    <property type="entry name" value="WH-like_DNA-bd_sf"/>
</dbReference>
<dbReference type="Pfam" id="PF13412">
    <property type="entry name" value="HTH_24"/>
    <property type="match status" value="1"/>
</dbReference>
<evidence type="ECO:0000313" key="2">
    <source>
        <dbReference type="EMBL" id="SLM30111.1"/>
    </source>
</evidence>
<organism evidence="2 3">
    <name type="scientific">Desulfamplus magnetovallimortis</name>
    <dbReference type="NCBI Taxonomy" id="1246637"/>
    <lineage>
        <taxon>Bacteria</taxon>
        <taxon>Pseudomonadati</taxon>
        <taxon>Thermodesulfobacteriota</taxon>
        <taxon>Desulfobacteria</taxon>
        <taxon>Desulfobacterales</taxon>
        <taxon>Desulfobacteraceae</taxon>
        <taxon>Desulfamplus</taxon>
    </lineage>
</organism>
<feature type="domain" description="C-methyltransferase" evidence="1">
    <location>
        <begin position="98"/>
        <end position="195"/>
    </location>
</feature>
<evidence type="ECO:0000259" key="1">
    <source>
        <dbReference type="Pfam" id="PF08484"/>
    </source>
</evidence>
<dbReference type="Proteomes" id="UP000191931">
    <property type="component" value="Unassembled WGS sequence"/>
</dbReference>
<gene>
    <name evidence="2" type="ORF">MTBBW1_2130006</name>
</gene>
<dbReference type="Gene3D" id="1.10.10.10">
    <property type="entry name" value="Winged helix-like DNA-binding domain superfamily/Winged helix DNA-binding domain"/>
    <property type="match status" value="1"/>
</dbReference>
<sequence length="208" mass="23460">MIEPYNAKYLSPSKEFRRLSLLLQIKENSNISQHTLADRSHLSSSMVNVYIREMTEEELLTVSGNSNRTISYHLTEKGNKYLYKHFLAFSAETVQIYASVKREITRLLKQFESRGIRTLVLYGASDTAEIVNAAIQQTRLVVIGVIDSDPAKQGQLFNNGTIIQSPENLSHIAPDAVLITSFARQNEIHENIEKLGSPDIKILKLANI</sequence>
<dbReference type="Pfam" id="PF08484">
    <property type="entry name" value="Methyltransf_14"/>
    <property type="match status" value="1"/>
</dbReference>
<dbReference type="SUPFAM" id="SSF46785">
    <property type="entry name" value="Winged helix' DNA-binding domain"/>
    <property type="match status" value="1"/>
</dbReference>
<dbReference type="AlphaFoldDB" id="A0A1W1HC86"/>
<accession>A0A1W1HC86</accession>
<dbReference type="OrthoDB" id="5418770at2"/>
<keyword evidence="3" id="KW-1185">Reference proteome</keyword>
<dbReference type="InterPro" id="IPR013691">
    <property type="entry name" value="MeTrfase_14"/>
</dbReference>
<dbReference type="InterPro" id="IPR036390">
    <property type="entry name" value="WH_DNA-bd_sf"/>
</dbReference>
<name>A0A1W1HC86_9BACT</name>
<dbReference type="STRING" id="1246637.MTBBW1_2130006"/>
<evidence type="ECO:0000313" key="3">
    <source>
        <dbReference type="Proteomes" id="UP000191931"/>
    </source>
</evidence>
<reference evidence="2 3" key="1">
    <citation type="submission" date="2017-03" db="EMBL/GenBank/DDBJ databases">
        <authorList>
            <person name="Afonso C.L."/>
            <person name="Miller P.J."/>
            <person name="Scott M.A."/>
            <person name="Spackman E."/>
            <person name="Goraichik I."/>
            <person name="Dimitrov K.M."/>
            <person name="Suarez D.L."/>
            <person name="Swayne D.E."/>
        </authorList>
    </citation>
    <scope>NUCLEOTIDE SEQUENCE [LARGE SCALE GENOMIC DNA]</scope>
    <source>
        <strain evidence="2">PRJEB14757</strain>
    </source>
</reference>
<proteinExistence type="predicted"/>
<protein>
    <submittedName>
        <fullName evidence="2">Putative Regulatory protein MarR</fullName>
    </submittedName>
</protein>